<sequence length="91" mass="10680">MKISAKGMFKRLGYNKERILNDRFILYKKPSGIGYCCIRFDLKDKTYDAIYYFGPKGGCSPYILSIKEILAIQKQMEELGDEFIYECKRNV</sequence>
<dbReference type="Proteomes" id="UP000265489">
    <property type="component" value="Unassembled WGS sequence"/>
</dbReference>
<organism evidence="1 2">
    <name type="scientific">Holdemanella biformis</name>
    <dbReference type="NCBI Taxonomy" id="1735"/>
    <lineage>
        <taxon>Bacteria</taxon>
        <taxon>Bacillati</taxon>
        <taxon>Bacillota</taxon>
        <taxon>Erysipelotrichia</taxon>
        <taxon>Erysipelotrichales</taxon>
        <taxon>Erysipelotrichaceae</taxon>
        <taxon>Holdemanella</taxon>
    </lineage>
</organism>
<accession>A0A395WDW9</accession>
<evidence type="ECO:0000313" key="2">
    <source>
        <dbReference type="Proteomes" id="UP000265489"/>
    </source>
</evidence>
<dbReference type="RefSeq" id="WP_118324213.1">
    <property type="nucleotide sequence ID" value="NZ_QRYQ01000001.1"/>
</dbReference>
<name>A0A395WDW9_9FIRM</name>
<protein>
    <submittedName>
        <fullName evidence="1">Uncharacterized protein</fullName>
    </submittedName>
</protein>
<dbReference type="EMBL" id="QRYQ01000001">
    <property type="protein sequence ID" value="RGU94017.1"/>
    <property type="molecule type" value="Genomic_DNA"/>
</dbReference>
<dbReference type="AlphaFoldDB" id="A0A395WDW9"/>
<proteinExistence type="predicted"/>
<gene>
    <name evidence="1" type="ORF">DWW32_00450</name>
</gene>
<evidence type="ECO:0000313" key="1">
    <source>
        <dbReference type="EMBL" id="RGU94017.1"/>
    </source>
</evidence>
<reference evidence="1 2" key="1">
    <citation type="submission" date="2018-08" db="EMBL/GenBank/DDBJ databases">
        <title>A genome reference for cultivated species of the human gut microbiota.</title>
        <authorList>
            <person name="Zou Y."/>
            <person name="Xue W."/>
            <person name="Luo G."/>
        </authorList>
    </citation>
    <scope>NUCLEOTIDE SEQUENCE [LARGE SCALE GENOMIC DNA]</scope>
    <source>
        <strain evidence="1 2">AF15-20</strain>
    </source>
</reference>
<comment type="caution">
    <text evidence="1">The sequence shown here is derived from an EMBL/GenBank/DDBJ whole genome shotgun (WGS) entry which is preliminary data.</text>
</comment>